<dbReference type="CDD" id="cd01672">
    <property type="entry name" value="TMPK"/>
    <property type="match status" value="1"/>
</dbReference>
<dbReference type="Proteomes" id="UP001501736">
    <property type="component" value="Unassembled WGS sequence"/>
</dbReference>
<dbReference type="InterPro" id="IPR018094">
    <property type="entry name" value="Thymidylate_kinase"/>
</dbReference>
<dbReference type="PROSITE" id="PS01331">
    <property type="entry name" value="THYMIDYLATE_KINASE"/>
    <property type="match status" value="1"/>
</dbReference>
<keyword evidence="6 10" id="KW-0547">Nucleotide-binding</keyword>
<evidence type="ECO:0000256" key="6">
    <source>
        <dbReference type="ARBA" id="ARBA00022741"/>
    </source>
</evidence>
<reference evidence="13" key="1">
    <citation type="journal article" date="2019" name="Int. J. Syst. Evol. Microbiol.">
        <title>The Global Catalogue of Microorganisms (GCM) 10K type strain sequencing project: providing services to taxonomists for standard genome sequencing and annotation.</title>
        <authorList>
            <consortium name="The Broad Institute Genomics Platform"/>
            <consortium name="The Broad Institute Genome Sequencing Center for Infectious Disease"/>
            <person name="Wu L."/>
            <person name="Ma J."/>
        </authorList>
    </citation>
    <scope>NUCLEOTIDE SEQUENCE [LARGE SCALE GENOMIC DNA]</scope>
    <source>
        <strain evidence="13">JCM 11483</strain>
    </source>
</reference>
<dbReference type="InterPro" id="IPR039430">
    <property type="entry name" value="Thymidylate_kin-like_dom"/>
</dbReference>
<evidence type="ECO:0000256" key="7">
    <source>
        <dbReference type="ARBA" id="ARBA00022777"/>
    </source>
</evidence>
<evidence type="ECO:0000256" key="1">
    <source>
        <dbReference type="ARBA" id="ARBA00009776"/>
    </source>
</evidence>
<protein>
    <recommendedName>
        <fullName evidence="3 10">Thymidylate kinase</fullName>
        <ecNumber evidence="2 10">2.7.4.9</ecNumber>
    </recommendedName>
    <alternativeName>
        <fullName evidence="10">dTMP kinase</fullName>
    </alternativeName>
</protein>
<evidence type="ECO:0000256" key="10">
    <source>
        <dbReference type="HAMAP-Rule" id="MF_00165"/>
    </source>
</evidence>
<name>A0ABP6RC50_9MICC</name>
<evidence type="ECO:0000313" key="13">
    <source>
        <dbReference type="Proteomes" id="UP001501736"/>
    </source>
</evidence>
<keyword evidence="8 10" id="KW-0067">ATP-binding</keyword>
<feature type="domain" description="Thymidylate kinase-like" evidence="11">
    <location>
        <begin position="12"/>
        <end position="202"/>
    </location>
</feature>
<proteinExistence type="inferred from homology"/>
<evidence type="ECO:0000313" key="12">
    <source>
        <dbReference type="EMBL" id="GAA3284511.1"/>
    </source>
</evidence>
<evidence type="ECO:0000256" key="9">
    <source>
        <dbReference type="ARBA" id="ARBA00048743"/>
    </source>
</evidence>
<accession>A0ABP6RC50</accession>
<evidence type="ECO:0000256" key="3">
    <source>
        <dbReference type="ARBA" id="ARBA00017144"/>
    </source>
</evidence>
<evidence type="ECO:0000259" key="11">
    <source>
        <dbReference type="Pfam" id="PF02223"/>
    </source>
</evidence>
<dbReference type="RefSeq" id="WP_344719883.1">
    <property type="nucleotide sequence ID" value="NZ_BAAAYG010000005.1"/>
</dbReference>
<dbReference type="HAMAP" id="MF_00165">
    <property type="entry name" value="Thymidylate_kinase"/>
    <property type="match status" value="1"/>
</dbReference>
<keyword evidence="13" id="KW-1185">Reference proteome</keyword>
<comment type="catalytic activity">
    <reaction evidence="9 10">
        <text>dTMP + ATP = dTDP + ADP</text>
        <dbReference type="Rhea" id="RHEA:13517"/>
        <dbReference type="ChEBI" id="CHEBI:30616"/>
        <dbReference type="ChEBI" id="CHEBI:58369"/>
        <dbReference type="ChEBI" id="CHEBI:63528"/>
        <dbReference type="ChEBI" id="CHEBI:456216"/>
        <dbReference type="EC" id="2.7.4.9"/>
    </reaction>
</comment>
<evidence type="ECO:0000256" key="2">
    <source>
        <dbReference type="ARBA" id="ARBA00012980"/>
    </source>
</evidence>
<dbReference type="EC" id="2.7.4.9" evidence="2 10"/>
<dbReference type="EMBL" id="BAAAYG010000005">
    <property type="protein sequence ID" value="GAA3284511.1"/>
    <property type="molecule type" value="Genomic_DNA"/>
</dbReference>
<evidence type="ECO:0000256" key="5">
    <source>
        <dbReference type="ARBA" id="ARBA00022727"/>
    </source>
</evidence>
<dbReference type="Pfam" id="PF02223">
    <property type="entry name" value="Thymidylate_kin"/>
    <property type="match status" value="1"/>
</dbReference>
<evidence type="ECO:0000256" key="4">
    <source>
        <dbReference type="ARBA" id="ARBA00022679"/>
    </source>
</evidence>
<comment type="caution">
    <text evidence="12">The sequence shown here is derived from an EMBL/GenBank/DDBJ whole genome shotgun (WGS) entry which is preliminary data.</text>
</comment>
<dbReference type="PANTHER" id="PTHR10344">
    <property type="entry name" value="THYMIDYLATE KINASE"/>
    <property type="match status" value="1"/>
</dbReference>
<dbReference type="Gene3D" id="3.40.50.300">
    <property type="entry name" value="P-loop containing nucleotide triphosphate hydrolases"/>
    <property type="match status" value="1"/>
</dbReference>
<evidence type="ECO:0000256" key="8">
    <source>
        <dbReference type="ARBA" id="ARBA00022840"/>
    </source>
</evidence>
<dbReference type="NCBIfam" id="TIGR00041">
    <property type="entry name" value="DTMP_kinase"/>
    <property type="match status" value="1"/>
</dbReference>
<sequence length="218" mass="23557">MTGRERGVFIVVEGGDGAGKTTQLDLLQAWLEERGVPVDRTREPGGTVVGEELRQLVLEHGRGEIDPRTEALIFAASRSAHVTQRIVPALEAGTVVLCDRYIDSSVAYQGVGRELGVEEISTLNEWATAGLQPDLTLLLDVDADVSRARRSVRDADGGDRIEASSDDFHTRLRAAFLARAEAEPQRYAVLDAAVDPEALHHSVREHVAALLATSEDAA</sequence>
<dbReference type="PANTHER" id="PTHR10344:SF4">
    <property type="entry name" value="UMP-CMP KINASE 2, MITOCHONDRIAL"/>
    <property type="match status" value="1"/>
</dbReference>
<comment type="function">
    <text evidence="10">Phosphorylation of dTMP to form dTDP in both de novo and salvage pathways of dTTP synthesis.</text>
</comment>
<feature type="binding site" evidence="10">
    <location>
        <begin position="14"/>
        <end position="21"/>
    </location>
    <ligand>
        <name>ATP</name>
        <dbReference type="ChEBI" id="CHEBI:30616"/>
    </ligand>
</feature>
<keyword evidence="5 10" id="KW-0545">Nucleotide biosynthesis</keyword>
<gene>
    <name evidence="10" type="primary">tmk</name>
    <name evidence="12" type="ORF">GCM10020260_15170</name>
</gene>
<dbReference type="SUPFAM" id="SSF52540">
    <property type="entry name" value="P-loop containing nucleoside triphosphate hydrolases"/>
    <property type="match status" value="1"/>
</dbReference>
<comment type="similarity">
    <text evidence="1 10">Belongs to the thymidylate kinase family.</text>
</comment>
<keyword evidence="7 10" id="KW-0418">Kinase</keyword>
<dbReference type="InterPro" id="IPR018095">
    <property type="entry name" value="Thymidylate_kin_CS"/>
</dbReference>
<organism evidence="12 13">
    <name type="scientific">Nesterenkonia halobia</name>
    <dbReference type="NCBI Taxonomy" id="37922"/>
    <lineage>
        <taxon>Bacteria</taxon>
        <taxon>Bacillati</taxon>
        <taxon>Actinomycetota</taxon>
        <taxon>Actinomycetes</taxon>
        <taxon>Micrococcales</taxon>
        <taxon>Micrococcaceae</taxon>
        <taxon>Nesterenkonia</taxon>
    </lineage>
</organism>
<keyword evidence="4 10" id="KW-0808">Transferase</keyword>
<dbReference type="InterPro" id="IPR027417">
    <property type="entry name" value="P-loop_NTPase"/>
</dbReference>